<evidence type="ECO:0000256" key="3">
    <source>
        <dbReference type="ARBA" id="ARBA00022619"/>
    </source>
</evidence>
<dbReference type="PROSITE" id="PS51747">
    <property type="entry name" value="CYT_DCMP_DEAMINASES_2"/>
    <property type="match status" value="1"/>
</dbReference>
<evidence type="ECO:0000256" key="7">
    <source>
        <dbReference type="ARBA" id="ARBA00023002"/>
    </source>
</evidence>
<dbReference type="InterPro" id="IPR004794">
    <property type="entry name" value="Eubact_RibD"/>
</dbReference>
<dbReference type="CDD" id="cd01284">
    <property type="entry name" value="Riboflavin_deaminase-reductase"/>
    <property type="match status" value="1"/>
</dbReference>
<evidence type="ECO:0000256" key="4">
    <source>
        <dbReference type="ARBA" id="ARBA00022723"/>
    </source>
</evidence>
<evidence type="ECO:0000256" key="2">
    <source>
        <dbReference type="ARBA" id="ARBA00004910"/>
    </source>
</evidence>
<evidence type="ECO:0000256" key="8">
    <source>
        <dbReference type="ARBA" id="ARBA00023268"/>
    </source>
</evidence>
<keyword evidence="4" id="KW-0479">Metal-binding</keyword>
<proteinExistence type="predicted"/>
<dbReference type="SUPFAM" id="SSF53927">
    <property type="entry name" value="Cytidine deaminase-like"/>
    <property type="match status" value="1"/>
</dbReference>
<dbReference type="GO" id="GO:0008270">
    <property type="term" value="F:zinc ion binding"/>
    <property type="evidence" value="ECO:0007669"/>
    <property type="project" value="InterPro"/>
</dbReference>
<dbReference type="GO" id="GO:0009231">
    <property type="term" value="P:riboflavin biosynthetic process"/>
    <property type="evidence" value="ECO:0007669"/>
    <property type="project" value="UniProtKB-UniPathway"/>
</dbReference>
<dbReference type="Pfam" id="PF01872">
    <property type="entry name" value="RibD_C"/>
    <property type="match status" value="1"/>
</dbReference>
<feature type="domain" description="CMP/dCMP-type deaminase" evidence="9">
    <location>
        <begin position="1"/>
        <end position="119"/>
    </location>
</feature>
<accession>A0A6J6AL08</accession>
<dbReference type="Gene3D" id="3.40.140.10">
    <property type="entry name" value="Cytidine Deaminase, domain 2"/>
    <property type="match status" value="1"/>
</dbReference>
<dbReference type="InterPro" id="IPR050765">
    <property type="entry name" value="Riboflavin_Biosynth_HTPR"/>
</dbReference>
<evidence type="ECO:0000313" key="11">
    <source>
        <dbReference type="EMBL" id="CAB4371010.1"/>
    </source>
</evidence>
<dbReference type="EMBL" id="CAEZTY010000076">
    <property type="protein sequence ID" value="CAB4594809.1"/>
    <property type="molecule type" value="Genomic_DNA"/>
</dbReference>
<dbReference type="InterPro" id="IPR002125">
    <property type="entry name" value="CMP_dCMP_dom"/>
</dbReference>
<comment type="pathway">
    <text evidence="1">Cofactor biosynthesis; riboflavin biosynthesis; 5-amino-6-(D-ribitylamino)uracil from GTP: step 2/4.</text>
</comment>
<dbReference type="NCBIfam" id="TIGR00326">
    <property type="entry name" value="eubact_ribD"/>
    <property type="match status" value="1"/>
</dbReference>
<keyword evidence="3" id="KW-0686">Riboflavin biosynthesis</keyword>
<dbReference type="EMBL" id="CAEUNJ010000017">
    <property type="protein sequence ID" value="CAB4371010.1"/>
    <property type="molecule type" value="Genomic_DNA"/>
</dbReference>
<dbReference type="InterPro" id="IPR016193">
    <property type="entry name" value="Cytidine_deaminase-like"/>
</dbReference>
<keyword evidence="7" id="KW-0560">Oxidoreductase</keyword>
<evidence type="ECO:0000313" key="12">
    <source>
        <dbReference type="EMBL" id="CAB4594809.1"/>
    </source>
</evidence>
<dbReference type="PANTHER" id="PTHR38011:SF7">
    <property type="entry name" value="2,5-DIAMINO-6-RIBOSYLAMINO-4(3H)-PYRIMIDINONE 5'-PHOSPHATE REDUCTASE"/>
    <property type="match status" value="1"/>
</dbReference>
<evidence type="ECO:0000256" key="5">
    <source>
        <dbReference type="ARBA" id="ARBA00022833"/>
    </source>
</evidence>
<evidence type="ECO:0000259" key="9">
    <source>
        <dbReference type="PROSITE" id="PS51747"/>
    </source>
</evidence>
<keyword evidence="8" id="KW-0511">Multifunctional enzyme</keyword>
<dbReference type="GO" id="GO:0008703">
    <property type="term" value="F:5-amino-6-(5-phosphoribosylamino)uracil reductase activity"/>
    <property type="evidence" value="ECO:0007669"/>
    <property type="project" value="InterPro"/>
</dbReference>
<dbReference type="SUPFAM" id="SSF53597">
    <property type="entry name" value="Dihydrofolate reductase-like"/>
    <property type="match status" value="1"/>
</dbReference>
<dbReference type="InterPro" id="IPR002734">
    <property type="entry name" value="RibDG_C"/>
</dbReference>
<evidence type="ECO:0000313" key="10">
    <source>
        <dbReference type="EMBL" id="CAB4346545.1"/>
    </source>
</evidence>
<dbReference type="Pfam" id="PF00383">
    <property type="entry name" value="dCMP_cyt_deam_1"/>
    <property type="match status" value="1"/>
</dbReference>
<dbReference type="InterPro" id="IPR024072">
    <property type="entry name" value="DHFR-like_dom_sf"/>
</dbReference>
<keyword evidence="6" id="KW-0521">NADP</keyword>
<dbReference type="PANTHER" id="PTHR38011">
    <property type="entry name" value="DIHYDROFOLATE REDUCTASE FAMILY PROTEIN (AFU_ORTHOLOGUE AFUA_8G06820)"/>
    <property type="match status" value="1"/>
</dbReference>
<evidence type="ECO:0000256" key="6">
    <source>
        <dbReference type="ARBA" id="ARBA00022857"/>
    </source>
</evidence>
<dbReference type="Gene3D" id="3.40.430.10">
    <property type="entry name" value="Dihydrofolate Reductase, subunit A"/>
    <property type="match status" value="2"/>
</dbReference>
<comment type="pathway">
    <text evidence="2">Cofactor biosynthesis; riboflavin biosynthesis; 5-amino-6-(D-ribitylamino)uracil from GTP: step 3/4.</text>
</comment>
<dbReference type="InterPro" id="IPR016192">
    <property type="entry name" value="APOBEC/CMP_deaminase_Zn-bd"/>
</dbReference>
<organism evidence="11">
    <name type="scientific">freshwater metagenome</name>
    <dbReference type="NCBI Taxonomy" id="449393"/>
    <lineage>
        <taxon>unclassified sequences</taxon>
        <taxon>metagenomes</taxon>
        <taxon>ecological metagenomes</taxon>
    </lineage>
</organism>
<dbReference type="EMBL" id="CAESAL010000113">
    <property type="protein sequence ID" value="CAB4346545.1"/>
    <property type="molecule type" value="Genomic_DNA"/>
</dbReference>
<reference evidence="11" key="1">
    <citation type="submission" date="2020-05" db="EMBL/GenBank/DDBJ databases">
        <authorList>
            <person name="Chiriac C."/>
            <person name="Salcher M."/>
            <person name="Ghai R."/>
            <person name="Kavagutti S V."/>
        </authorList>
    </citation>
    <scope>NUCLEOTIDE SEQUENCE</scope>
</reference>
<protein>
    <submittedName>
        <fullName evidence="11">Unannotated protein</fullName>
    </submittedName>
</protein>
<sequence length="327" mass="33769">MGQAMSAAATVRRRVAPRPWVGAVVVPAGQSTHPGFEGATDGRDGPHAEVVALAAAGDAAKGSTLYVTLEPCSHHGRTPPCAEAIIAAGVAKVIIGVTDPDPKVSGAGIALLREAGIEVSVGCCADLVSQQLAPYLRHRSTGRPFVVLKLASTLDGRIAAADGTSQWITGDEARLDAHRLRADSDAVLAGAGTIRADDPALTVRLPQDERHPDDTEPLRVVLGSVPAGAAVQPCLELSGDLGVILDDLGSRGVLQLMIEGGAMVAKAFHEAGLVDRYVLYVAPAFFGGDNAQGLFAGPGANSINELWRGRIVDVARVGDDLRLEIEA</sequence>
<dbReference type="PROSITE" id="PS00903">
    <property type="entry name" value="CYT_DCMP_DEAMINASES_1"/>
    <property type="match status" value="1"/>
</dbReference>
<name>A0A6J6AL08_9ZZZZ</name>
<dbReference type="AlphaFoldDB" id="A0A6J6AL08"/>
<dbReference type="PIRSF" id="PIRSF006769">
    <property type="entry name" value="RibD"/>
    <property type="match status" value="1"/>
</dbReference>
<gene>
    <name evidence="12" type="ORF">UFOPK1762_01553</name>
    <name evidence="10" type="ORF">UFOPK3331_01900</name>
    <name evidence="11" type="ORF">UFOPK4201_00568</name>
</gene>
<evidence type="ECO:0000256" key="1">
    <source>
        <dbReference type="ARBA" id="ARBA00004882"/>
    </source>
</evidence>
<keyword evidence="5" id="KW-0862">Zinc</keyword>
<dbReference type="UniPathway" id="UPA00275">
    <property type="reaction ID" value="UER00401"/>
</dbReference>
<dbReference type="GO" id="GO:0008835">
    <property type="term" value="F:diaminohydroxyphosphoribosylaminopyrimidine deaminase activity"/>
    <property type="evidence" value="ECO:0007669"/>
    <property type="project" value="InterPro"/>
</dbReference>